<comment type="caution">
    <text evidence="1">The sequence shown here is derived from an EMBL/GenBank/DDBJ whole genome shotgun (WGS) entry which is preliminary data.</text>
</comment>
<proteinExistence type="predicted"/>
<organism evidence="1 2">
    <name type="scientific">Desulfomicrobium norvegicum (strain DSM 1741 / NCIMB 8310)</name>
    <name type="common">Desulfovibrio baculatus (strain Norway 4)</name>
    <name type="synonym">Desulfovibrio desulfuricans (strain Norway 4)</name>
    <dbReference type="NCBI Taxonomy" id="52561"/>
    <lineage>
        <taxon>Bacteria</taxon>
        <taxon>Pseudomonadati</taxon>
        <taxon>Thermodesulfobacteriota</taxon>
        <taxon>Desulfovibrionia</taxon>
        <taxon>Desulfovibrionales</taxon>
        <taxon>Desulfomicrobiaceae</taxon>
        <taxon>Desulfomicrobium</taxon>
    </lineage>
</organism>
<reference evidence="1 2" key="1">
    <citation type="submission" date="2016-10" db="EMBL/GenBank/DDBJ databases">
        <authorList>
            <person name="Varghese N."/>
            <person name="Submissions S."/>
        </authorList>
    </citation>
    <scope>NUCLEOTIDE SEQUENCE [LARGE SCALE GENOMIC DNA]</scope>
    <source>
        <strain evidence="1 2">DSM 1741</strain>
    </source>
</reference>
<dbReference type="SUPFAM" id="SSF48295">
    <property type="entry name" value="TrpR-like"/>
    <property type="match status" value="1"/>
</dbReference>
<sequence length="50" mass="5926">MRRHRKHDPDFEREAVRLVIENGVGIREAARSPGMTYGVLKGWVQKRREH</sequence>
<accession>A0A8G2C6D2</accession>
<keyword evidence="2" id="KW-1185">Reference proteome</keyword>
<protein>
    <submittedName>
        <fullName evidence="1">Transposase</fullName>
    </submittedName>
</protein>
<dbReference type="Proteomes" id="UP000199581">
    <property type="component" value="Unassembled WGS sequence"/>
</dbReference>
<dbReference type="GO" id="GO:0004803">
    <property type="term" value="F:transposase activity"/>
    <property type="evidence" value="ECO:0007669"/>
    <property type="project" value="InterPro"/>
</dbReference>
<dbReference type="Pfam" id="PF01527">
    <property type="entry name" value="HTH_Tnp_1"/>
    <property type="match status" value="1"/>
</dbReference>
<dbReference type="InterPro" id="IPR010921">
    <property type="entry name" value="Trp_repressor/repl_initiator"/>
</dbReference>
<dbReference type="InterPro" id="IPR002514">
    <property type="entry name" value="Transposase_8"/>
</dbReference>
<name>A0A8G2C6D2_DESNO</name>
<dbReference type="RefSeq" id="WP_161949212.1">
    <property type="nucleotide sequence ID" value="NZ_FOTO01000015.1"/>
</dbReference>
<dbReference type="GO" id="GO:0006313">
    <property type="term" value="P:DNA transposition"/>
    <property type="evidence" value="ECO:0007669"/>
    <property type="project" value="InterPro"/>
</dbReference>
<dbReference type="GO" id="GO:0043565">
    <property type="term" value="F:sequence-specific DNA binding"/>
    <property type="evidence" value="ECO:0007669"/>
    <property type="project" value="InterPro"/>
</dbReference>
<evidence type="ECO:0000313" key="1">
    <source>
        <dbReference type="EMBL" id="SFM12993.1"/>
    </source>
</evidence>
<dbReference type="EMBL" id="FOTO01000015">
    <property type="protein sequence ID" value="SFM12993.1"/>
    <property type="molecule type" value="Genomic_DNA"/>
</dbReference>
<gene>
    <name evidence="1" type="ORF">SAMN05421830_11585</name>
</gene>
<evidence type="ECO:0000313" key="2">
    <source>
        <dbReference type="Proteomes" id="UP000199581"/>
    </source>
</evidence>
<dbReference type="AlphaFoldDB" id="A0A8G2C6D2"/>